<keyword evidence="7" id="KW-0067">ATP-binding</keyword>
<keyword evidence="5" id="KW-0547">Nucleotide-binding</keyword>
<dbReference type="Gene3D" id="3.30.565.10">
    <property type="entry name" value="Histidine kinase-like ATPase, C-terminal domain"/>
    <property type="match status" value="1"/>
</dbReference>
<dbReference type="PANTHER" id="PTHR43065:SF46">
    <property type="entry name" value="C4-DICARBOXYLATE TRANSPORT SENSOR PROTEIN DCTB"/>
    <property type="match status" value="1"/>
</dbReference>
<feature type="domain" description="Histidine kinase" evidence="10">
    <location>
        <begin position="374"/>
        <end position="606"/>
    </location>
</feature>
<dbReference type="InterPro" id="IPR003594">
    <property type="entry name" value="HATPase_dom"/>
</dbReference>
<keyword evidence="9" id="KW-1133">Transmembrane helix</keyword>
<evidence type="ECO:0000256" key="4">
    <source>
        <dbReference type="ARBA" id="ARBA00022679"/>
    </source>
</evidence>
<dbReference type="RefSeq" id="WP_073078302.1">
    <property type="nucleotide sequence ID" value="NZ_FQXV01000006.1"/>
</dbReference>
<feature type="transmembrane region" description="Helical" evidence="9">
    <location>
        <begin position="177"/>
        <end position="197"/>
    </location>
</feature>
<evidence type="ECO:0000256" key="9">
    <source>
        <dbReference type="SAM" id="Phobius"/>
    </source>
</evidence>
<evidence type="ECO:0000256" key="2">
    <source>
        <dbReference type="ARBA" id="ARBA00012438"/>
    </source>
</evidence>
<organism evidence="11 12">
    <name type="scientific">Sporobacter termitidis DSM 10068</name>
    <dbReference type="NCBI Taxonomy" id="1123282"/>
    <lineage>
        <taxon>Bacteria</taxon>
        <taxon>Bacillati</taxon>
        <taxon>Bacillota</taxon>
        <taxon>Clostridia</taxon>
        <taxon>Eubacteriales</taxon>
        <taxon>Oscillospiraceae</taxon>
        <taxon>Sporobacter</taxon>
    </lineage>
</organism>
<name>A0A1M5XST1_9FIRM</name>
<dbReference type="InterPro" id="IPR003661">
    <property type="entry name" value="HisK_dim/P_dom"/>
</dbReference>
<accession>A0A1M5XST1</accession>
<keyword evidence="9" id="KW-0812">Transmembrane</keyword>
<evidence type="ECO:0000256" key="6">
    <source>
        <dbReference type="ARBA" id="ARBA00022777"/>
    </source>
</evidence>
<dbReference type="AlphaFoldDB" id="A0A1M5XST1"/>
<evidence type="ECO:0000256" key="3">
    <source>
        <dbReference type="ARBA" id="ARBA00022553"/>
    </source>
</evidence>
<feature type="transmembrane region" description="Helical" evidence="9">
    <location>
        <begin position="34"/>
        <end position="57"/>
    </location>
</feature>
<dbReference type="PROSITE" id="PS50109">
    <property type="entry name" value="HIS_KIN"/>
    <property type="match status" value="1"/>
</dbReference>
<sequence>MIVYDLPFILLHVAVLSTLVFLIYIVTIRNKKTLHYLFIGVVIVAFVWTGIALLQVYSKALLNYSGMLLTNIYFSAAGFVSFFLFYIGFVFKNSHKTLKPRHYALFIFPVCNAAMIWTDNVHHLYFTRFSEISSEIIRGPYFNAELVVSYAVVLMGLYFLVSFTIKNSGFFSRQSILIIVGTLGPVFADVVIVARLFKVPIYFEPISFSFGIICFSIAIFRFDFLNIVPVALQTIVDHISDSYLVLNERMEITDYNRTFVENFSAVTAIRRKEPFGALFKGKLSEKSAEIICKIDNSIKNQKLESYEVHFEEQKFNKFFIVEITPVASGGTVICTIVLFKDITEQKRDAELIARTQVALIESEHLASLGQLVGGIAHNLKTPIMSIAGGLEGLTDLIDEYDESVGDPGITAEDHHEIAGDMRVWIRKMKEYASYMSDIISAVKGQAVQLTSTTTDSFTLRELIKRVEILMNHELKRYCCRLDVSCALDPDFLMKGEINSFIQVVNNLIINAIEAYEGKEGVIELNISRTSQDSQMVLFEVRDSGSGMTDEVQEKLFKEMITTKAKNGTGLGLYMSYSTITGRFGGKMWFRSVHGMGTSFYIMIPAA</sequence>
<comment type="catalytic activity">
    <reaction evidence="1">
        <text>ATP + protein L-histidine = ADP + protein N-phospho-L-histidine.</text>
        <dbReference type="EC" id="2.7.13.3"/>
    </reaction>
</comment>
<keyword evidence="6 11" id="KW-0418">Kinase</keyword>
<dbReference type="Gene3D" id="3.30.450.20">
    <property type="entry name" value="PAS domain"/>
    <property type="match status" value="1"/>
</dbReference>
<keyword evidence="3" id="KW-0597">Phosphoprotein</keyword>
<dbReference type="InterPro" id="IPR031621">
    <property type="entry name" value="HisKA_7TM"/>
</dbReference>
<reference evidence="11 12" key="1">
    <citation type="submission" date="2016-11" db="EMBL/GenBank/DDBJ databases">
        <authorList>
            <person name="Jaros S."/>
            <person name="Januszkiewicz K."/>
            <person name="Wedrychowicz H."/>
        </authorList>
    </citation>
    <scope>NUCLEOTIDE SEQUENCE [LARGE SCALE GENOMIC DNA]</scope>
    <source>
        <strain evidence="11 12">DSM 10068</strain>
    </source>
</reference>
<dbReference type="InterPro" id="IPR005467">
    <property type="entry name" value="His_kinase_dom"/>
</dbReference>
<dbReference type="SMART" id="SM00387">
    <property type="entry name" value="HATPase_c"/>
    <property type="match status" value="1"/>
</dbReference>
<feature type="transmembrane region" description="Helical" evidence="9">
    <location>
        <begin position="103"/>
        <end position="126"/>
    </location>
</feature>
<evidence type="ECO:0000313" key="11">
    <source>
        <dbReference type="EMBL" id="SHI02323.1"/>
    </source>
</evidence>
<keyword evidence="9" id="KW-0472">Membrane</keyword>
<keyword evidence="8" id="KW-0902">Two-component regulatory system</keyword>
<evidence type="ECO:0000256" key="7">
    <source>
        <dbReference type="ARBA" id="ARBA00022840"/>
    </source>
</evidence>
<dbReference type="STRING" id="1123282.SAMN02745823_01968"/>
<evidence type="ECO:0000256" key="5">
    <source>
        <dbReference type="ARBA" id="ARBA00022741"/>
    </source>
</evidence>
<dbReference type="PANTHER" id="PTHR43065">
    <property type="entry name" value="SENSOR HISTIDINE KINASE"/>
    <property type="match status" value="1"/>
</dbReference>
<dbReference type="CDD" id="cd00082">
    <property type="entry name" value="HisKA"/>
    <property type="match status" value="1"/>
</dbReference>
<dbReference type="Proteomes" id="UP000183995">
    <property type="component" value="Unassembled WGS sequence"/>
</dbReference>
<protein>
    <recommendedName>
        <fullName evidence="2">histidine kinase</fullName>
        <ecNumber evidence="2">2.7.13.3</ecNumber>
    </recommendedName>
</protein>
<dbReference type="InterPro" id="IPR036890">
    <property type="entry name" value="HATPase_C_sf"/>
</dbReference>
<dbReference type="Pfam" id="PF02518">
    <property type="entry name" value="HATPase_c"/>
    <property type="match status" value="1"/>
</dbReference>
<keyword evidence="12" id="KW-1185">Reference proteome</keyword>
<dbReference type="GO" id="GO:0000155">
    <property type="term" value="F:phosphorelay sensor kinase activity"/>
    <property type="evidence" value="ECO:0007669"/>
    <property type="project" value="InterPro"/>
</dbReference>
<evidence type="ECO:0000259" key="10">
    <source>
        <dbReference type="PROSITE" id="PS50109"/>
    </source>
</evidence>
<dbReference type="PRINTS" id="PR00344">
    <property type="entry name" value="BCTRLSENSOR"/>
</dbReference>
<dbReference type="InterPro" id="IPR004358">
    <property type="entry name" value="Sig_transdc_His_kin-like_C"/>
</dbReference>
<gene>
    <name evidence="11" type="ORF">SAMN02745823_01968</name>
</gene>
<dbReference type="Pfam" id="PF16927">
    <property type="entry name" value="HisKA_7TM"/>
    <property type="match status" value="1"/>
</dbReference>
<feature type="transmembrane region" description="Helical" evidence="9">
    <location>
        <begin position="72"/>
        <end position="91"/>
    </location>
</feature>
<keyword evidence="4" id="KW-0808">Transferase</keyword>
<dbReference type="EC" id="2.7.13.3" evidence="2"/>
<evidence type="ECO:0000256" key="1">
    <source>
        <dbReference type="ARBA" id="ARBA00000085"/>
    </source>
</evidence>
<dbReference type="Gene3D" id="1.10.287.130">
    <property type="match status" value="1"/>
</dbReference>
<feature type="transmembrane region" description="Helical" evidence="9">
    <location>
        <begin position="146"/>
        <end position="165"/>
    </location>
</feature>
<dbReference type="EMBL" id="FQXV01000006">
    <property type="protein sequence ID" value="SHI02323.1"/>
    <property type="molecule type" value="Genomic_DNA"/>
</dbReference>
<dbReference type="OrthoDB" id="1650586at2"/>
<proteinExistence type="predicted"/>
<evidence type="ECO:0000313" key="12">
    <source>
        <dbReference type="Proteomes" id="UP000183995"/>
    </source>
</evidence>
<feature type="transmembrane region" description="Helical" evidence="9">
    <location>
        <begin position="203"/>
        <end position="222"/>
    </location>
</feature>
<dbReference type="GO" id="GO:0005524">
    <property type="term" value="F:ATP binding"/>
    <property type="evidence" value="ECO:0007669"/>
    <property type="project" value="UniProtKB-KW"/>
</dbReference>
<dbReference type="SUPFAM" id="SSF55874">
    <property type="entry name" value="ATPase domain of HSP90 chaperone/DNA topoisomerase II/histidine kinase"/>
    <property type="match status" value="1"/>
</dbReference>
<dbReference type="SUPFAM" id="SSF47384">
    <property type="entry name" value="Homodimeric domain of signal transducing histidine kinase"/>
    <property type="match status" value="1"/>
</dbReference>
<dbReference type="InterPro" id="IPR036097">
    <property type="entry name" value="HisK_dim/P_sf"/>
</dbReference>
<feature type="transmembrane region" description="Helical" evidence="9">
    <location>
        <begin position="6"/>
        <end position="27"/>
    </location>
</feature>
<evidence type="ECO:0000256" key="8">
    <source>
        <dbReference type="ARBA" id="ARBA00023012"/>
    </source>
</evidence>